<evidence type="ECO:0000256" key="2">
    <source>
        <dbReference type="ARBA" id="ARBA00022980"/>
    </source>
</evidence>
<dbReference type="OrthoDB" id="431691at2759"/>
<name>A0A8X7QRI6_BRACI</name>
<evidence type="ECO:0000313" key="5">
    <source>
        <dbReference type="Proteomes" id="UP000886595"/>
    </source>
</evidence>
<dbReference type="Gene3D" id="1.10.287.3980">
    <property type="match status" value="1"/>
</dbReference>
<keyword evidence="3" id="KW-0687">Ribonucleoprotein</keyword>
<dbReference type="GO" id="GO:0003735">
    <property type="term" value="F:structural constituent of ribosome"/>
    <property type="evidence" value="ECO:0007669"/>
    <property type="project" value="InterPro"/>
</dbReference>
<dbReference type="GO" id="GO:0006412">
    <property type="term" value="P:translation"/>
    <property type="evidence" value="ECO:0007669"/>
    <property type="project" value="InterPro"/>
</dbReference>
<evidence type="ECO:0000313" key="4">
    <source>
        <dbReference type="EMBL" id="KAG2272064.1"/>
    </source>
</evidence>
<keyword evidence="2" id="KW-0689">Ribosomal protein</keyword>
<keyword evidence="5" id="KW-1185">Reference proteome</keyword>
<sequence length="114" mass="12712">MAAKTLIRSGALLMNRFLSKPTTNLVKNNLRSFQQIAPQGPELPPNSRNVGFSTHLVSFLEFFLPEVDPSSEPLLLFPKRTFQPSTISIKTKATKGGRRVIARRIAKGRHRVTA</sequence>
<dbReference type="AlphaFoldDB" id="A0A8X7QRI6"/>
<dbReference type="Proteomes" id="UP000886595">
    <property type="component" value="Unassembled WGS sequence"/>
</dbReference>
<reference evidence="4 5" key="1">
    <citation type="submission" date="2020-02" db="EMBL/GenBank/DDBJ databases">
        <authorList>
            <person name="Ma Q."/>
            <person name="Huang Y."/>
            <person name="Song X."/>
            <person name="Pei D."/>
        </authorList>
    </citation>
    <scope>NUCLEOTIDE SEQUENCE [LARGE SCALE GENOMIC DNA]</scope>
    <source>
        <strain evidence="4">Sxm20200214</strain>
        <tissue evidence="4">Leaf</tissue>
    </source>
</reference>
<accession>A0A8X7QRI6</accession>
<dbReference type="InterPro" id="IPR000271">
    <property type="entry name" value="Ribosomal_bL34"/>
</dbReference>
<evidence type="ECO:0000256" key="3">
    <source>
        <dbReference type="ARBA" id="ARBA00023274"/>
    </source>
</evidence>
<dbReference type="PANTHER" id="PTHR14503">
    <property type="entry name" value="MITOCHONDRIAL RIBOSOMAL PROTEIN 34 FAMILY MEMBER"/>
    <property type="match status" value="1"/>
</dbReference>
<comment type="caution">
    <text evidence="4">The sequence shown here is derived from an EMBL/GenBank/DDBJ whole genome shotgun (WGS) entry which is preliminary data.</text>
</comment>
<proteinExistence type="inferred from homology"/>
<dbReference type="EMBL" id="JAAMPC010000013">
    <property type="protein sequence ID" value="KAG2272064.1"/>
    <property type="molecule type" value="Genomic_DNA"/>
</dbReference>
<comment type="similarity">
    <text evidence="1">Belongs to the bacterial ribosomal protein bL34 family.</text>
</comment>
<protein>
    <submittedName>
        <fullName evidence="4">Uncharacterized protein</fullName>
    </submittedName>
</protein>
<dbReference type="PANTHER" id="PTHR14503:SF12">
    <property type="entry name" value="RIBOSOMAL PROTEIN L34"/>
    <property type="match status" value="1"/>
</dbReference>
<evidence type="ECO:0000256" key="1">
    <source>
        <dbReference type="ARBA" id="ARBA00010111"/>
    </source>
</evidence>
<gene>
    <name evidence="4" type="ORF">Bca52824_066619</name>
</gene>
<organism evidence="4 5">
    <name type="scientific">Brassica carinata</name>
    <name type="common">Ethiopian mustard</name>
    <name type="synonym">Abyssinian cabbage</name>
    <dbReference type="NCBI Taxonomy" id="52824"/>
    <lineage>
        <taxon>Eukaryota</taxon>
        <taxon>Viridiplantae</taxon>
        <taxon>Streptophyta</taxon>
        <taxon>Embryophyta</taxon>
        <taxon>Tracheophyta</taxon>
        <taxon>Spermatophyta</taxon>
        <taxon>Magnoliopsida</taxon>
        <taxon>eudicotyledons</taxon>
        <taxon>Gunneridae</taxon>
        <taxon>Pentapetalae</taxon>
        <taxon>rosids</taxon>
        <taxon>malvids</taxon>
        <taxon>Brassicales</taxon>
        <taxon>Brassicaceae</taxon>
        <taxon>Brassiceae</taxon>
        <taxon>Brassica</taxon>
    </lineage>
</organism>
<dbReference type="Pfam" id="PF00468">
    <property type="entry name" value="Ribosomal_L34"/>
    <property type="match status" value="1"/>
</dbReference>
<dbReference type="GO" id="GO:0005762">
    <property type="term" value="C:mitochondrial large ribosomal subunit"/>
    <property type="evidence" value="ECO:0007669"/>
    <property type="project" value="TreeGrafter"/>
</dbReference>